<dbReference type="GeneID" id="107420059"/>
<proteinExistence type="predicted"/>
<protein>
    <submittedName>
        <fullName evidence="5">Protein OXIDATIVE STRESS 3 LIKE 1</fullName>
    </submittedName>
</protein>
<dbReference type="KEGG" id="zju:107420059"/>
<feature type="compositionally biased region" description="Low complexity" evidence="3">
    <location>
        <begin position="234"/>
        <end position="255"/>
    </location>
</feature>
<dbReference type="GO" id="GO:0006950">
    <property type="term" value="P:response to stress"/>
    <property type="evidence" value="ECO:0007669"/>
    <property type="project" value="UniProtKB-ARBA"/>
</dbReference>
<evidence type="ECO:0000256" key="2">
    <source>
        <dbReference type="ARBA" id="ARBA00023242"/>
    </source>
</evidence>
<feature type="region of interest" description="Disordered" evidence="3">
    <location>
        <begin position="195"/>
        <end position="255"/>
    </location>
</feature>
<dbReference type="Proteomes" id="UP001652623">
    <property type="component" value="Chromosome 5"/>
</dbReference>
<evidence type="ECO:0000313" key="4">
    <source>
        <dbReference type="Proteomes" id="UP001652623"/>
    </source>
</evidence>
<evidence type="ECO:0000256" key="3">
    <source>
        <dbReference type="SAM" id="MobiDB-lite"/>
    </source>
</evidence>
<dbReference type="GO" id="GO:0005634">
    <property type="term" value="C:nucleus"/>
    <property type="evidence" value="ECO:0007669"/>
    <property type="project" value="UniProtKB-SubCell"/>
</dbReference>
<dbReference type="PANTHER" id="PTHR33172:SF37">
    <property type="entry name" value="PROTEIN OXIDATIVE STRESS 3 LIKE 1"/>
    <property type="match status" value="1"/>
</dbReference>
<dbReference type="InParanoid" id="A0A6P4A8A9"/>
<dbReference type="RefSeq" id="XP_015884409.3">
    <property type="nucleotide sequence ID" value="XM_016028923.4"/>
</dbReference>
<keyword evidence="2" id="KW-0539">Nucleus</keyword>
<name>A0A6P4A8A9_ZIZJJ</name>
<dbReference type="InterPro" id="IPR051992">
    <property type="entry name" value="OxStress_Response_Reg"/>
</dbReference>
<feature type="compositionally biased region" description="Low complexity" evidence="3">
    <location>
        <begin position="195"/>
        <end position="215"/>
    </location>
</feature>
<sequence>MSIAFHSNRGIDIQTNGFTRAPVTCSLVFDSPEFPPEKERVAAVSGDNAVKESIIACGASTSSSSSSSIGKNSDLSGRSSSDGEECEENEAQSSYKGPLEMMEALEEVLPVRRGISKFYNGKSKSFASLGDASSTSINDIVKPENAYTRKRRNLLASNHFWDKNRNFPLRSNGGGIAKRSISSSRSTLALAMAMSSSESSCTSEDSNSSSASRSPPSLPPLHPQSRASNCNKFSTSPPRRSLYSSRSLSLADLEQ</sequence>
<dbReference type="PANTHER" id="PTHR33172">
    <property type="entry name" value="OS08G0516900 PROTEIN"/>
    <property type="match status" value="1"/>
</dbReference>
<feature type="compositionally biased region" description="Polar residues" evidence="3">
    <location>
        <begin position="69"/>
        <end position="80"/>
    </location>
</feature>
<feature type="region of interest" description="Disordered" evidence="3">
    <location>
        <begin position="60"/>
        <end position="99"/>
    </location>
</feature>
<gene>
    <name evidence="5" type="primary">LOC107420059</name>
</gene>
<comment type="subcellular location">
    <subcellularLocation>
        <location evidence="1">Nucleus</location>
    </subcellularLocation>
</comment>
<dbReference type="FunCoup" id="A0A6P4A8A9">
    <property type="interactions" value="39"/>
</dbReference>
<evidence type="ECO:0000313" key="5">
    <source>
        <dbReference type="RefSeq" id="XP_015884409.3"/>
    </source>
</evidence>
<keyword evidence="4" id="KW-1185">Reference proteome</keyword>
<reference evidence="5" key="1">
    <citation type="submission" date="2025-08" db="UniProtKB">
        <authorList>
            <consortium name="RefSeq"/>
        </authorList>
    </citation>
    <scope>IDENTIFICATION</scope>
    <source>
        <tissue evidence="5">Seedling</tissue>
    </source>
</reference>
<organism evidence="4 5">
    <name type="scientific">Ziziphus jujuba</name>
    <name type="common">Chinese jujube</name>
    <name type="synonym">Ziziphus sativa</name>
    <dbReference type="NCBI Taxonomy" id="326968"/>
    <lineage>
        <taxon>Eukaryota</taxon>
        <taxon>Viridiplantae</taxon>
        <taxon>Streptophyta</taxon>
        <taxon>Embryophyta</taxon>
        <taxon>Tracheophyta</taxon>
        <taxon>Spermatophyta</taxon>
        <taxon>Magnoliopsida</taxon>
        <taxon>eudicotyledons</taxon>
        <taxon>Gunneridae</taxon>
        <taxon>Pentapetalae</taxon>
        <taxon>rosids</taxon>
        <taxon>fabids</taxon>
        <taxon>Rosales</taxon>
        <taxon>Rhamnaceae</taxon>
        <taxon>Paliureae</taxon>
        <taxon>Ziziphus</taxon>
    </lineage>
</organism>
<evidence type="ECO:0000256" key="1">
    <source>
        <dbReference type="ARBA" id="ARBA00004123"/>
    </source>
</evidence>
<accession>A0A6P4A8A9</accession>
<dbReference type="AlphaFoldDB" id="A0A6P4A8A9"/>